<reference evidence="3 4" key="1">
    <citation type="submission" date="2018-10" db="EMBL/GenBank/DDBJ databases">
        <title>A high-quality apple genome assembly.</title>
        <authorList>
            <person name="Hu J."/>
        </authorList>
    </citation>
    <scope>NUCLEOTIDE SEQUENCE [LARGE SCALE GENOMIC DNA]</scope>
    <source>
        <strain evidence="4">cv. HFTH1</strain>
        <tissue evidence="3">Young leaf</tissue>
    </source>
</reference>
<dbReference type="Proteomes" id="UP000290289">
    <property type="component" value="Chromosome 12"/>
</dbReference>
<dbReference type="FunFam" id="3.60.20.40:FF:000001">
    <property type="entry name" value="Gamma-glutamyltranspeptidase 1"/>
    <property type="match status" value="1"/>
</dbReference>
<evidence type="ECO:0000256" key="1">
    <source>
        <dbReference type="ARBA" id="ARBA00009381"/>
    </source>
</evidence>
<feature type="chain" id="PRO_5019868593" description="Gamma-glutamyl transferase" evidence="2">
    <location>
        <begin position="20"/>
        <end position="400"/>
    </location>
</feature>
<dbReference type="GO" id="GO:0006751">
    <property type="term" value="P:glutathione catabolic process"/>
    <property type="evidence" value="ECO:0007669"/>
    <property type="project" value="InterPro"/>
</dbReference>
<sequence>MSLLTIVLVFLSLLLPTWSATSGSAKSRPEVISVRHGGVATDDRRCSRIGKDVLREGGNAVDVSIAAALCLGVVSPASSGIGGGAFMLVRLASGEAHAFDMRETAPLLASEMLNILSQYGNAFGVPDPLWIHREIESLKHVFAVRMNLGDPEFVNVTKVLADMLSPKFAKELKKTIYDNMTFDPSHYGGRWSQINDHGTSHLSIVDPQGNAVSMTSTVNGYFGAHILSSSTGIVLNNEMDDFSIPGNVSASPPPAPPNFIRPGKRPLSSMTPAIVLKDDQLKAVVGASGGALIIPATAEVLLNHFARGMDPLSSVMAPRAYHQLLPNVVRYENWTSVTGDHFEVPTQIRKSLQKKGHILEPLTSGAICQFIVHKAWTENEGTPEIVAVSDPRKGGVPAGF</sequence>
<dbReference type="Gene3D" id="1.10.246.130">
    <property type="match status" value="1"/>
</dbReference>
<evidence type="ECO:0000256" key="2">
    <source>
        <dbReference type="SAM" id="SignalP"/>
    </source>
</evidence>
<dbReference type="EMBL" id="RDQH01000338">
    <property type="protein sequence ID" value="RXH81477.1"/>
    <property type="molecule type" value="Genomic_DNA"/>
</dbReference>
<name>A0A498IHI6_MALDO</name>
<dbReference type="AlphaFoldDB" id="A0A498IHI6"/>
<dbReference type="InterPro" id="IPR000101">
    <property type="entry name" value="GGT_peptidase"/>
</dbReference>
<dbReference type="PROSITE" id="PS00462">
    <property type="entry name" value="G_GLU_TRANSPEPTIDASE"/>
    <property type="match status" value="1"/>
</dbReference>
<evidence type="ECO:0000313" key="4">
    <source>
        <dbReference type="Proteomes" id="UP000290289"/>
    </source>
</evidence>
<accession>A0A498IHI6</accession>
<keyword evidence="2" id="KW-0732">Signal</keyword>
<dbReference type="SUPFAM" id="SSF56235">
    <property type="entry name" value="N-terminal nucleophile aminohydrolases (Ntn hydrolases)"/>
    <property type="match status" value="2"/>
</dbReference>
<evidence type="ECO:0000313" key="3">
    <source>
        <dbReference type="EMBL" id="RXH81477.1"/>
    </source>
</evidence>
<evidence type="ECO:0008006" key="5">
    <source>
        <dbReference type="Google" id="ProtNLM"/>
    </source>
</evidence>
<gene>
    <name evidence="3" type="ORF">DVH24_034898</name>
</gene>
<dbReference type="PANTHER" id="PTHR11686:SF34">
    <property type="entry name" value="GLUTATHIONE HYDROLASE 1-RELATED"/>
    <property type="match status" value="1"/>
</dbReference>
<dbReference type="Gene3D" id="3.60.20.40">
    <property type="match status" value="1"/>
</dbReference>
<dbReference type="InterPro" id="IPR043137">
    <property type="entry name" value="GGT_ssub_C"/>
</dbReference>
<dbReference type="InterPro" id="IPR029055">
    <property type="entry name" value="Ntn_hydrolases_N"/>
</dbReference>
<dbReference type="InterPro" id="IPR055262">
    <property type="entry name" value="GGT_CS"/>
</dbReference>
<dbReference type="PRINTS" id="PR01210">
    <property type="entry name" value="GGTRANSPTASE"/>
</dbReference>
<dbReference type="GO" id="GO:0005886">
    <property type="term" value="C:plasma membrane"/>
    <property type="evidence" value="ECO:0007669"/>
    <property type="project" value="TreeGrafter"/>
</dbReference>
<feature type="signal peptide" evidence="2">
    <location>
        <begin position="1"/>
        <end position="19"/>
    </location>
</feature>
<dbReference type="InterPro" id="IPR043138">
    <property type="entry name" value="GGT_lsub"/>
</dbReference>
<protein>
    <recommendedName>
        <fullName evidence="5">Gamma-glutamyl transferase</fullName>
    </recommendedName>
</protein>
<dbReference type="FunFam" id="1.10.246.130:FF:000001">
    <property type="entry name" value="Gamma-glutamyltransferase 5 isoform 1"/>
    <property type="match status" value="1"/>
</dbReference>
<dbReference type="GO" id="GO:0036374">
    <property type="term" value="F:glutathione hydrolase activity"/>
    <property type="evidence" value="ECO:0007669"/>
    <property type="project" value="InterPro"/>
</dbReference>
<comment type="similarity">
    <text evidence="1">Belongs to the gamma-glutamyltransferase family.</text>
</comment>
<proteinExistence type="inferred from homology"/>
<keyword evidence="4" id="KW-1185">Reference proteome</keyword>
<dbReference type="PANTHER" id="PTHR11686">
    <property type="entry name" value="GAMMA GLUTAMYL TRANSPEPTIDASE"/>
    <property type="match status" value="1"/>
</dbReference>
<comment type="caution">
    <text evidence="3">The sequence shown here is derived from an EMBL/GenBank/DDBJ whole genome shotgun (WGS) entry which is preliminary data.</text>
</comment>
<dbReference type="Pfam" id="PF01019">
    <property type="entry name" value="G_glu_transpept"/>
    <property type="match status" value="1"/>
</dbReference>
<organism evidence="3 4">
    <name type="scientific">Malus domestica</name>
    <name type="common">Apple</name>
    <name type="synonym">Pyrus malus</name>
    <dbReference type="NCBI Taxonomy" id="3750"/>
    <lineage>
        <taxon>Eukaryota</taxon>
        <taxon>Viridiplantae</taxon>
        <taxon>Streptophyta</taxon>
        <taxon>Embryophyta</taxon>
        <taxon>Tracheophyta</taxon>
        <taxon>Spermatophyta</taxon>
        <taxon>Magnoliopsida</taxon>
        <taxon>eudicotyledons</taxon>
        <taxon>Gunneridae</taxon>
        <taxon>Pentapetalae</taxon>
        <taxon>rosids</taxon>
        <taxon>fabids</taxon>
        <taxon>Rosales</taxon>
        <taxon>Rosaceae</taxon>
        <taxon>Amygdaloideae</taxon>
        <taxon>Maleae</taxon>
        <taxon>Malus</taxon>
    </lineage>
</organism>
<dbReference type="STRING" id="3750.A0A498IHI6"/>